<protein>
    <submittedName>
        <fullName evidence="2">Uncharacterized protein</fullName>
    </submittedName>
</protein>
<feature type="compositionally biased region" description="Polar residues" evidence="1">
    <location>
        <begin position="44"/>
        <end position="58"/>
    </location>
</feature>
<gene>
    <name evidence="2" type="ORF">OCTVUL_1B017953</name>
</gene>
<feature type="compositionally biased region" description="Basic and acidic residues" evidence="1">
    <location>
        <begin position="1"/>
        <end position="43"/>
    </location>
</feature>
<evidence type="ECO:0000313" key="3">
    <source>
        <dbReference type="Proteomes" id="UP001162480"/>
    </source>
</evidence>
<dbReference type="Proteomes" id="UP001162480">
    <property type="component" value="Chromosome 3"/>
</dbReference>
<keyword evidence="3" id="KW-1185">Reference proteome</keyword>
<accession>A0AA36ARL7</accession>
<sequence length="78" mass="9132">MNKVAKFKEEKSICEQENSGKDEILDGEREERQRGKTERESRFASENNNKKLQPSSRYLQKPHSNRHLPTSATTKTIR</sequence>
<evidence type="ECO:0000256" key="1">
    <source>
        <dbReference type="SAM" id="MobiDB-lite"/>
    </source>
</evidence>
<dbReference type="AlphaFoldDB" id="A0AA36ARL7"/>
<dbReference type="EMBL" id="OX597816">
    <property type="protein sequence ID" value="CAI9719952.1"/>
    <property type="molecule type" value="Genomic_DNA"/>
</dbReference>
<organism evidence="2 3">
    <name type="scientific">Octopus vulgaris</name>
    <name type="common">Common octopus</name>
    <dbReference type="NCBI Taxonomy" id="6645"/>
    <lineage>
        <taxon>Eukaryota</taxon>
        <taxon>Metazoa</taxon>
        <taxon>Spiralia</taxon>
        <taxon>Lophotrochozoa</taxon>
        <taxon>Mollusca</taxon>
        <taxon>Cephalopoda</taxon>
        <taxon>Coleoidea</taxon>
        <taxon>Octopodiformes</taxon>
        <taxon>Octopoda</taxon>
        <taxon>Incirrata</taxon>
        <taxon>Octopodidae</taxon>
        <taxon>Octopus</taxon>
    </lineage>
</organism>
<proteinExistence type="predicted"/>
<feature type="compositionally biased region" description="Polar residues" evidence="1">
    <location>
        <begin position="67"/>
        <end position="78"/>
    </location>
</feature>
<reference evidence="2" key="1">
    <citation type="submission" date="2023-08" db="EMBL/GenBank/DDBJ databases">
        <authorList>
            <person name="Alioto T."/>
            <person name="Alioto T."/>
            <person name="Gomez Garrido J."/>
        </authorList>
    </citation>
    <scope>NUCLEOTIDE SEQUENCE</scope>
</reference>
<name>A0AA36ARL7_OCTVU</name>
<evidence type="ECO:0000313" key="2">
    <source>
        <dbReference type="EMBL" id="CAI9719952.1"/>
    </source>
</evidence>
<feature type="region of interest" description="Disordered" evidence="1">
    <location>
        <begin position="1"/>
        <end position="78"/>
    </location>
</feature>